<protein>
    <recommendedName>
        <fullName evidence="4">DUF2884 family protein</fullName>
    </recommendedName>
</protein>
<dbReference type="NCBIfam" id="NF007913">
    <property type="entry name" value="PRK10626.1"/>
    <property type="match status" value="1"/>
</dbReference>
<evidence type="ECO:0000313" key="2">
    <source>
        <dbReference type="EMBL" id="SEQ36193.1"/>
    </source>
</evidence>
<feature type="signal peptide" evidence="1">
    <location>
        <begin position="1"/>
        <end position="19"/>
    </location>
</feature>
<evidence type="ECO:0000256" key="1">
    <source>
        <dbReference type="SAM" id="SignalP"/>
    </source>
</evidence>
<name>A0A1H9FFF1_9GAMM</name>
<sequence>MLRKVLLATLLVSAVQAHAAYQCDSIPKDDITLSSQSVAVVGSDGTMVITPNGDITFNGKALQPSAAVRQQAINYQAAVRKDMPWINQGAHQRLDQAKTALDRIITEKLGAESGIHQRLDNLNSQLKLQFARVLSQKNDVMTYHHSAIDSVHQDSEKLVQSAMGGVLQDSLNEMGNMKNLSSNGNPLQALVGNLGGLQQAVQQEWKQHEDDFQQFGQQVCQRVTQLEKQRIALYKSAK</sequence>
<dbReference type="InterPro" id="IPR021307">
    <property type="entry name" value="DUF2884"/>
</dbReference>
<evidence type="ECO:0008006" key="4">
    <source>
        <dbReference type="Google" id="ProtNLM"/>
    </source>
</evidence>
<keyword evidence="1" id="KW-0732">Signal</keyword>
<gene>
    <name evidence="2" type="ORF">SAMN05216522_102283</name>
</gene>
<feature type="chain" id="PRO_5017261470" description="DUF2884 family protein" evidence="1">
    <location>
        <begin position="20"/>
        <end position="238"/>
    </location>
</feature>
<accession>A0A1H9FFF1</accession>
<dbReference type="Pfam" id="PF11101">
    <property type="entry name" value="DUF2884"/>
    <property type="match status" value="1"/>
</dbReference>
<dbReference type="OrthoDB" id="7057921at2"/>
<keyword evidence="3" id="KW-1185">Reference proteome</keyword>
<dbReference type="STRING" id="988801.SAMN05216522_102283"/>
<dbReference type="EMBL" id="FOGC01000002">
    <property type="protein sequence ID" value="SEQ36193.1"/>
    <property type="molecule type" value="Genomic_DNA"/>
</dbReference>
<dbReference type="RefSeq" id="WP_092673216.1">
    <property type="nucleotide sequence ID" value="NZ_FOGC01000002.1"/>
</dbReference>
<proteinExistence type="predicted"/>
<reference evidence="3" key="1">
    <citation type="submission" date="2016-10" db="EMBL/GenBank/DDBJ databases">
        <authorList>
            <person name="Varghese N."/>
            <person name="Submissions S."/>
        </authorList>
    </citation>
    <scope>NUCLEOTIDE SEQUENCE [LARGE SCALE GENOMIC DNA]</scope>
    <source>
        <strain evidence="3">8N4</strain>
    </source>
</reference>
<dbReference type="Proteomes" id="UP000242515">
    <property type="component" value="Unassembled WGS sequence"/>
</dbReference>
<dbReference type="AlphaFoldDB" id="A0A1H9FFF1"/>
<organism evidence="2 3">
    <name type="scientific">Rosenbergiella nectarea</name>
    <dbReference type="NCBI Taxonomy" id="988801"/>
    <lineage>
        <taxon>Bacteria</taxon>
        <taxon>Pseudomonadati</taxon>
        <taxon>Pseudomonadota</taxon>
        <taxon>Gammaproteobacteria</taxon>
        <taxon>Enterobacterales</taxon>
        <taxon>Erwiniaceae</taxon>
        <taxon>Rosenbergiella</taxon>
    </lineage>
</organism>
<evidence type="ECO:0000313" key="3">
    <source>
        <dbReference type="Proteomes" id="UP000242515"/>
    </source>
</evidence>